<accession>A0AA38U8G4</accession>
<name>A0AA38U8G4_9AGAR</name>
<sequence>MTRIYPRSALALLLAFGSASSVVVIAVPIDVNLGSSFTGAASSSCSSTMAPTHTVESTAVTSVSTASAGPSSVLDAAPTRHFPEADADNFLPGTVPKVLQVEQVELNRDSIFKHQRRAQSGEAKNPKNLLSLSDLPWPPSYELATEKLPSYKNAVKKLPAPPTLTYQVVHHPVTGVPYLEAVYPDGSQSRPIPYTFESPTRTIRTAKATYTRKVGPSPT</sequence>
<evidence type="ECO:0000313" key="3">
    <source>
        <dbReference type="Proteomes" id="UP001163846"/>
    </source>
</evidence>
<comment type="caution">
    <text evidence="2">The sequence shown here is derived from an EMBL/GenBank/DDBJ whole genome shotgun (WGS) entry which is preliminary data.</text>
</comment>
<keyword evidence="1" id="KW-0732">Signal</keyword>
<feature type="signal peptide" evidence="1">
    <location>
        <begin position="1"/>
        <end position="21"/>
    </location>
</feature>
<feature type="chain" id="PRO_5041444846" evidence="1">
    <location>
        <begin position="22"/>
        <end position="219"/>
    </location>
</feature>
<reference evidence="2" key="1">
    <citation type="submission" date="2022-08" db="EMBL/GenBank/DDBJ databases">
        <authorList>
            <consortium name="DOE Joint Genome Institute"/>
            <person name="Min B."/>
            <person name="Riley R."/>
            <person name="Sierra-Patev S."/>
            <person name="Naranjo-Ortiz M."/>
            <person name="Looney B."/>
            <person name="Konkel Z."/>
            <person name="Slot J.C."/>
            <person name="Sakamoto Y."/>
            <person name="Steenwyk J.L."/>
            <person name="Rokas A."/>
            <person name="Carro J."/>
            <person name="Camarero S."/>
            <person name="Ferreira P."/>
            <person name="Molpeceres G."/>
            <person name="Ruiz-Duenas F.J."/>
            <person name="Serrano A."/>
            <person name="Henrissat B."/>
            <person name="Drula E."/>
            <person name="Hughes K.W."/>
            <person name="Mata J.L."/>
            <person name="Ishikawa N.K."/>
            <person name="Vargas-Isla R."/>
            <person name="Ushijima S."/>
            <person name="Smith C.A."/>
            <person name="Ahrendt S."/>
            <person name="Andreopoulos W."/>
            <person name="He G."/>
            <person name="Labutti K."/>
            <person name="Lipzen A."/>
            <person name="Ng V."/>
            <person name="Sandor L."/>
            <person name="Barry K."/>
            <person name="Martinez A.T."/>
            <person name="Xiao Y."/>
            <person name="Gibbons J.G."/>
            <person name="Terashima K."/>
            <person name="Hibbett D.S."/>
            <person name="Grigoriev I.V."/>
        </authorList>
    </citation>
    <scope>NUCLEOTIDE SEQUENCE</scope>
    <source>
        <strain evidence="2">TFB9207</strain>
    </source>
</reference>
<keyword evidence="3" id="KW-1185">Reference proteome</keyword>
<dbReference type="EMBL" id="MU806554">
    <property type="protein sequence ID" value="KAJ3834284.1"/>
    <property type="molecule type" value="Genomic_DNA"/>
</dbReference>
<dbReference type="AlphaFoldDB" id="A0AA38U8G4"/>
<evidence type="ECO:0000256" key="1">
    <source>
        <dbReference type="SAM" id="SignalP"/>
    </source>
</evidence>
<organism evidence="2 3">
    <name type="scientific">Lentinula raphanica</name>
    <dbReference type="NCBI Taxonomy" id="153919"/>
    <lineage>
        <taxon>Eukaryota</taxon>
        <taxon>Fungi</taxon>
        <taxon>Dikarya</taxon>
        <taxon>Basidiomycota</taxon>
        <taxon>Agaricomycotina</taxon>
        <taxon>Agaricomycetes</taxon>
        <taxon>Agaricomycetidae</taxon>
        <taxon>Agaricales</taxon>
        <taxon>Marasmiineae</taxon>
        <taxon>Omphalotaceae</taxon>
        <taxon>Lentinula</taxon>
    </lineage>
</organism>
<dbReference type="Proteomes" id="UP001163846">
    <property type="component" value="Unassembled WGS sequence"/>
</dbReference>
<evidence type="ECO:0000313" key="2">
    <source>
        <dbReference type="EMBL" id="KAJ3834284.1"/>
    </source>
</evidence>
<protein>
    <submittedName>
        <fullName evidence="2">Uncharacterized protein</fullName>
    </submittedName>
</protein>
<proteinExistence type="predicted"/>
<gene>
    <name evidence="2" type="ORF">F5878DRAFT_630940</name>
</gene>